<comment type="caution">
    <text evidence="5">The sequence shown here is derived from an EMBL/GenBank/DDBJ whole genome shotgun (WGS) entry which is preliminary data.</text>
</comment>
<dbReference type="InterPro" id="IPR000760">
    <property type="entry name" value="Inositol_monophosphatase-like"/>
</dbReference>
<dbReference type="PANTHER" id="PTHR20854">
    <property type="entry name" value="INOSITOL MONOPHOSPHATASE"/>
    <property type="match status" value="1"/>
</dbReference>
<dbReference type="GO" id="GO:0007165">
    <property type="term" value="P:signal transduction"/>
    <property type="evidence" value="ECO:0007669"/>
    <property type="project" value="TreeGrafter"/>
</dbReference>
<dbReference type="GO" id="GO:0046872">
    <property type="term" value="F:metal ion binding"/>
    <property type="evidence" value="ECO:0007669"/>
    <property type="project" value="UniProtKB-KW"/>
</dbReference>
<feature type="non-terminal residue" evidence="5">
    <location>
        <position position="90"/>
    </location>
</feature>
<reference evidence="5" key="1">
    <citation type="journal article" date="2014" name="Front. Microbiol.">
        <title>High frequency of phylogenetically diverse reductive dehalogenase-homologous genes in deep subseafloor sedimentary metagenomes.</title>
        <authorList>
            <person name="Kawai M."/>
            <person name="Futagami T."/>
            <person name="Toyoda A."/>
            <person name="Takaki Y."/>
            <person name="Nishi S."/>
            <person name="Hori S."/>
            <person name="Arai W."/>
            <person name="Tsubouchi T."/>
            <person name="Morono Y."/>
            <person name="Uchiyama I."/>
            <person name="Ito T."/>
            <person name="Fujiyama A."/>
            <person name="Inagaki F."/>
            <person name="Takami H."/>
        </authorList>
    </citation>
    <scope>NUCLEOTIDE SEQUENCE</scope>
    <source>
        <strain evidence="5">Expedition CK06-06</strain>
    </source>
</reference>
<dbReference type="PRINTS" id="PR00377">
    <property type="entry name" value="IMPHPHTASES"/>
</dbReference>
<comment type="cofactor">
    <cofactor evidence="1">
        <name>Mg(2+)</name>
        <dbReference type="ChEBI" id="CHEBI:18420"/>
    </cofactor>
</comment>
<dbReference type="EMBL" id="BART01040615">
    <property type="protein sequence ID" value="GAH30303.1"/>
    <property type="molecule type" value="Genomic_DNA"/>
</dbReference>
<evidence type="ECO:0000256" key="3">
    <source>
        <dbReference type="ARBA" id="ARBA00022801"/>
    </source>
</evidence>
<proteinExistence type="predicted"/>
<evidence type="ECO:0000256" key="2">
    <source>
        <dbReference type="ARBA" id="ARBA00022723"/>
    </source>
</evidence>
<evidence type="ECO:0000256" key="1">
    <source>
        <dbReference type="ARBA" id="ARBA00001946"/>
    </source>
</evidence>
<gene>
    <name evidence="5" type="ORF">S01H4_65981</name>
</gene>
<dbReference type="GO" id="GO:0046854">
    <property type="term" value="P:phosphatidylinositol phosphate biosynthetic process"/>
    <property type="evidence" value="ECO:0007669"/>
    <property type="project" value="InterPro"/>
</dbReference>
<keyword evidence="2" id="KW-0479">Metal-binding</keyword>
<dbReference type="AlphaFoldDB" id="X1GB91"/>
<dbReference type="GO" id="GO:0006020">
    <property type="term" value="P:inositol metabolic process"/>
    <property type="evidence" value="ECO:0007669"/>
    <property type="project" value="TreeGrafter"/>
</dbReference>
<dbReference type="Gene3D" id="3.40.190.80">
    <property type="match status" value="1"/>
</dbReference>
<dbReference type="InterPro" id="IPR020550">
    <property type="entry name" value="Inositol_monophosphatase_CS"/>
</dbReference>
<evidence type="ECO:0000313" key="5">
    <source>
        <dbReference type="EMBL" id="GAH30303.1"/>
    </source>
</evidence>
<sequence length="90" mass="9717">HFQHYLKTFEALFPQTAGVRRAGAAALDLAYVAAGRLDGFWEMSLKPWDMAAGVLLVTEAGGLVGDFHGEKSYMDSGNLIAGNPKVYKSL</sequence>
<accession>X1GB91</accession>
<keyword evidence="4" id="KW-0460">Magnesium</keyword>
<keyword evidence="3" id="KW-0378">Hydrolase</keyword>
<name>X1GB91_9ZZZZ</name>
<dbReference type="PANTHER" id="PTHR20854:SF4">
    <property type="entry name" value="INOSITOL-1-MONOPHOSPHATASE-RELATED"/>
    <property type="match status" value="1"/>
</dbReference>
<dbReference type="PROSITE" id="PS00630">
    <property type="entry name" value="IMP_2"/>
    <property type="match status" value="1"/>
</dbReference>
<dbReference type="Pfam" id="PF00459">
    <property type="entry name" value="Inositol_P"/>
    <property type="match status" value="1"/>
</dbReference>
<protein>
    <recommendedName>
        <fullName evidence="6">Inositol monophosphatase</fullName>
    </recommendedName>
</protein>
<dbReference type="FunFam" id="3.40.190.80:FF:000020">
    <property type="entry name" value="Fructose-1,6-bisphosphatase/inositol-1-monophosphatase"/>
    <property type="match status" value="1"/>
</dbReference>
<evidence type="ECO:0000256" key="4">
    <source>
        <dbReference type="ARBA" id="ARBA00022842"/>
    </source>
</evidence>
<dbReference type="GO" id="GO:0008934">
    <property type="term" value="F:inositol monophosphate 1-phosphatase activity"/>
    <property type="evidence" value="ECO:0007669"/>
    <property type="project" value="TreeGrafter"/>
</dbReference>
<organism evidence="5">
    <name type="scientific">marine sediment metagenome</name>
    <dbReference type="NCBI Taxonomy" id="412755"/>
    <lineage>
        <taxon>unclassified sequences</taxon>
        <taxon>metagenomes</taxon>
        <taxon>ecological metagenomes</taxon>
    </lineage>
</organism>
<feature type="non-terminal residue" evidence="5">
    <location>
        <position position="1"/>
    </location>
</feature>
<dbReference type="SUPFAM" id="SSF56655">
    <property type="entry name" value="Carbohydrate phosphatase"/>
    <property type="match status" value="1"/>
</dbReference>
<evidence type="ECO:0008006" key="6">
    <source>
        <dbReference type="Google" id="ProtNLM"/>
    </source>
</evidence>